<dbReference type="EMBL" id="JAMQYH010000001">
    <property type="protein sequence ID" value="KAJ1703788.1"/>
    <property type="molecule type" value="Genomic_DNA"/>
</dbReference>
<evidence type="ECO:0000256" key="1">
    <source>
        <dbReference type="SAM" id="MobiDB-lite"/>
    </source>
</evidence>
<comment type="caution">
    <text evidence="2">The sequence shown here is derived from an EMBL/GenBank/DDBJ whole genome shotgun (WGS) entry which is preliminary data.</text>
</comment>
<dbReference type="PANTHER" id="PTHR31984">
    <property type="entry name" value="TRANSPORTER, PUTATIVE (DUF179)-RELATED"/>
    <property type="match status" value="1"/>
</dbReference>
<dbReference type="SUPFAM" id="SSF143456">
    <property type="entry name" value="VC0467-like"/>
    <property type="match status" value="1"/>
</dbReference>
<sequence>MPNNDVGIISLTGGLYCKHKFRWPHKSVALRYILNMVAWLVCLKSPPVLAPLHCSNHPLSNLITSPISLSQNSIQISSPMVVAMDMLALNLKTRCFSPVAGQNPRLTATWRCSTGIGGRLTGKSRQARSLRLAVVCASGKKKSSDSPFPGDDDPSVPGGDGQDVPETPHEKSEPYEPESHHVVSDWRDFRANLVAREQNILFKLEEQHESGPMPTENPALETGGQLSQEWVHPIPMPENGCLLISTEAIDGDVNFQRTVILLLSIGSQDPRNVHGPIGLILNRPLDQKLKDMETMNPGLKTNFGNHQLHFGGPLHSSDVSMFLIKTETGIIEIARESGFQQVVPGVHVGDASRVEEAAALVRGGVLSLSDFKFFAGFAGWNFNQLLGEIGRGFWVMAACSSHVIGRAVTSSSDQMWQEVLEMMGGQYADLSRKARLDEPKQD</sequence>
<dbReference type="Proteomes" id="UP001151287">
    <property type="component" value="Unassembled WGS sequence"/>
</dbReference>
<protein>
    <submittedName>
        <fullName evidence="2">Uncharacterized protein</fullName>
    </submittedName>
</protein>
<dbReference type="InterPro" id="IPR003774">
    <property type="entry name" value="AlgH-like"/>
</dbReference>
<evidence type="ECO:0000313" key="2">
    <source>
        <dbReference type="EMBL" id="KAJ1703788.1"/>
    </source>
</evidence>
<feature type="compositionally biased region" description="Basic and acidic residues" evidence="1">
    <location>
        <begin position="166"/>
        <end position="182"/>
    </location>
</feature>
<dbReference type="PANTHER" id="PTHR31984:SF11">
    <property type="entry name" value="TRANSPORTER, PUTATIVE (DUF179)-RELATED"/>
    <property type="match status" value="1"/>
</dbReference>
<reference evidence="2" key="1">
    <citation type="journal article" date="2022" name="Cell">
        <title>Repeat-based holocentromeres influence genome architecture and karyotype evolution.</title>
        <authorList>
            <person name="Hofstatter P.G."/>
            <person name="Thangavel G."/>
            <person name="Lux T."/>
            <person name="Neumann P."/>
            <person name="Vondrak T."/>
            <person name="Novak P."/>
            <person name="Zhang M."/>
            <person name="Costa L."/>
            <person name="Castellani M."/>
            <person name="Scott A."/>
            <person name="Toegelov H."/>
            <person name="Fuchs J."/>
            <person name="Mata-Sucre Y."/>
            <person name="Dias Y."/>
            <person name="Vanzela A.L.L."/>
            <person name="Huettel B."/>
            <person name="Almeida C.C.S."/>
            <person name="Simkova H."/>
            <person name="Souza G."/>
            <person name="Pedrosa-Harand A."/>
            <person name="Macas J."/>
            <person name="Mayer K.F.X."/>
            <person name="Houben A."/>
            <person name="Marques A."/>
        </authorList>
    </citation>
    <scope>NUCLEOTIDE SEQUENCE</scope>
    <source>
        <strain evidence="2">RhyBre1mFocal</strain>
    </source>
</reference>
<gene>
    <name evidence="2" type="ORF">LUZ63_003567</name>
</gene>
<dbReference type="Pfam" id="PF02622">
    <property type="entry name" value="DUF179"/>
    <property type="match status" value="1"/>
</dbReference>
<organism evidence="2 3">
    <name type="scientific">Rhynchospora breviuscula</name>
    <dbReference type="NCBI Taxonomy" id="2022672"/>
    <lineage>
        <taxon>Eukaryota</taxon>
        <taxon>Viridiplantae</taxon>
        <taxon>Streptophyta</taxon>
        <taxon>Embryophyta</taxon>
        <taxon>Tracheophyta</taxon>
        <taxon>Spermatophyta</taxon>
        <taxon>Magnoliopsida</taxon>
        <taxon>Liliopsida</taxon>
        <taxon>Poales</taxon>
        <taxon>Cyperaceae</taxon>
        <taxon>Cyperoideae</taxon>
        <taxon>Rhynchosporeae</taxon>
        <taxon>Rhynchospora</taxon>
    </lineage>
</organism>
<accession>A0A9Q0D1H6</accession>
<dbReference type="Gene3D" id="3.40.1740.10">
    <property type="entry name" value="VC0467-like"/>
    <property type="match status" value="1"/>
</dbReference>
<name>A0A9Q0D1H6_9POAL</name>
<proteinExistence type="predicted"/>
<dbReference type="AlphaFoldDB" id="A0A9Q0D1H6"/>
<feature type="region of interest" description="Disordered" evidence="1">
    <location>
        <begin position="140"/>
        <end position="182"/>
    </location>
</feature>
<evidence type="ECO:0000313" key="3">
    <source>
        <dbReference type="Proteomes" id="UP001151287"/>
    </source>
</evidence>
<keyword evidence="3" id="KW-1185">Reference proteome</keyword>
<dbReference type="OrthoDB" id="272750at2759"/>